<dbReference type="OrthoDB" id="10059413at2759"/>
<organism evidence="1 2">
    <name type="scientific">Dissostichus mawsoni</name>
    <name type="common">Antarctic cod</name>
    <dbReference type="NCBI Taxonomy" id="36200"/>
    <lineage>
        <taxon>Eukaryota</taxon>
        <taxon>Metazoa</taxon>
        <taxon>Chordata</taxon>
        <taxon>Craniata</taxon>
        <taxon>Vertebrata</taxon>
        <taxon>Euteleostomi</taxon>
        <taxon>Actinopterygii</taxon>
        <taxon>Neopterygii</taxon>
        <taxon>Teleostei</taxon>
        <taxon>Neoteleostei</taxon>
        <taxon>Acanthomorphata</taxon>
        <taxon>Eupercaria</taxon>
        <taxon>Perciformes</taxon>
        <taxon>Notothenioidei</taxon>
        <taxon>Nototheniidae</taxon>
        <taxon>Dissostichus</taxon>
    </lineage>
</organism>
<evidence type="ECO:0000313" key="2">
    <source>
        <dbReference type="Proteomes" id="UP000518266"/>
    </source>
</evidence>
<proteinExistence type="predicted"/>
<reference evidence="1 2" key="1">
    <citation type="submission" date="2020-03" db="EMBL/GenBank/DDBJ databases">
        <title>Dissostichus mawsoni Genome sequencing and assembly.</title>
        <authorList>
            <person name="Park H."/>
        </authorList>
    </citation>
    <scope>NUCLEOTIDE SEQUENCE [LARGE SCALE GENOMIC DNA]</scope>
    <source>
        <strain evidence="1">DM0001</strain>
        <tissue evidence="1">Muscle</tissue>
    </source>
</reference>
<dbReference type="Proteomes" id="UP000518266">
    <property type="component" value="Unassembled WGS sequence"/>
</dbReference>
<protein>
    <submittedName>
        <fullName evidence="1">Uncharacterized protein</fullName>
    </submittedName>
</protein>
<dbReference type="EMBL" id="JAAKFY010000022">
    <property type="protein sequence ID" value="KAF3837817.1"/>
    <property type="molecule type" value="Genomic_DNA"/>
</dbReference>
<name>A0A7J5XMJ0_DISMA</name>
<dbReference type="AlphaFoldDB" id="A0A7J5XMJ0"/>
<keyword evidence="2" id="KW-1185">Reference proteome</keyword>
<accession>A0A7J5XMJ0</accession>
<gene>
    <name evidence="1" type="ORF">F7725_009585</name>
</gene>
<sequence length="84" mass="9307">MADIASLLEDHLCHLNSRSKARQNPNDCVRGQTIASLESNANLQDERMLALEATCATLTDSNAKLLAKVTDLESRSRRNNIRIV</sequence>
<feature type="non-terminal residue" evidence="1">
    <location>
        <position position="84"/>
    </location>
</feature>
<comment type="caution">
    <text evidence="1">The sequence shown here is derived from an EMBL/GenBank/DDBJ whole genome shotgun (WGS) entry which is preliminary data.</text>
</comment>
<evidence type="ECO:0000313" key="1">
    <source>
        <dbReference type="EMBL" id="KAF3837817.1"/>
    </source>
</evidence>